<dbReference type="OMA" id="GPCTQYR"/>
<protein>
    <submittedName>
        <fullName evidence="1 2">Uncharacterized protein</fullName>
    </submittedName>
</protein>
<evidence type="ECO:0000313" key="1">
    <source>
        <dbReference type="EMBL" id="ELU11533.1"/>
    </source>
</evidence>
<evidence type="ECO:0000313" key="3">
    <source>
        <dbReference type="Proteomes" id="UP000014760"/>
    </source>
</evidence>
<name>R7UY76_CAPTE</name>
<dbReference type="PANTHER" id="PTHR46601:SF1">
    <property type="entry name" value="ADF-H DOMAIN-CONTAINING PROTEIN"/>
    <property type="match status" value="1"/>
</dbReference>
<reference evidence="3" key="1">
    <citation type="submission" date="2012-12" db="EMBL/GenBank/DDBJ databases">
        <authorList>
            <person name="Hellsten U."/>
            <person name="Grimwood J."/>
            <person name="Chapman J.A."/>
            <person name="Shapiro H."/>
            <person name="Aerts A."/>
            <person name="Otillar R.P."/>
            <person name="Terry A.Y."/>
            <person name="Boore J.L."/>
            <person name="Simakov O."/>
            <person name="Marletaz F."/>
            <person name="Cho S.-J."/>
            <person name="Edsinger-Gonzales E."/>
            <person name="Havlak P."/>
            <person name="Kuo D.-H."/>
            <person name="Larsson T."/>
            <person name="Lv J."/>
            <person name="Arendt D."/>
            <person name="Savage R."/>
            <person name="Osoegawa K."/>
            <person name="de Jong P."/>
            <person name="Lindberg D.R."/>
            <person name="Seaver E.C."/>
            <person name="Weisblat D.A."/>
            <person name="Putnam N.H."/>
            <person name="Grigoriev I.V."/>
            <person name="Rokhsar D.S."/>
        </authorList>
    </citation>
    <scope>NUCLEOTIDE SEQUENCE</scope>
    <source>
        <strain evidence="3">I ESC-2004</strain>
    </source>
</reference>
<evidence type="ECO:0000313" key="2">
    <source>
        <dbReference type="EnsemblMetazoa" id="CapteP215343"/>
    </source>
</evidence>
<dbReference type="PANTHER" id="PTHR46601">
    <property type="entry name" value="ULP_PROTEASE DOMAIN-CONTAINING PROTEIN"/>
    <property type="match status" value="1"/>
</dbReference>
<organism evidence="1">
    <name type="scientific">Capitella teleta</name>
    <name type="common">Polychaete worm</name>
    <dbReference type="NCBI Taxonomy" id="283909"/>
    <lineage>
        <taxon>Eukaryota</taxon>
        <taxon>Metazoa</taxon>
        <taxon>Spiralia</taxon>
        <taxon>Lophotrochozoa</taxon>
        <taxon>Annelida</taxon>
        <taxon>Polychaeta</taxon>
        <taxon>Sedentaria</taxon>
        <taxon>Scolecida</taxon>
        <taxon>Capitellidae</taxon>
        <taxon>Capitella</taxon>
    </lineage>
</organism>
<reference evidence="1 3" key="2">
    <citation type="journal article" date="2013" name="Nature">
        <title>Insights into bilaterian evolution from three spiralian genomes.</title>
        <authorList>
            <person name="Simakov O."/>
            <person name="Marletaz F."/>
            <person name="Cho S.J."/>
            <person name="Edsinger-Gonzales E."/>
            <person name="Havlak P."/>
            <person name="Hellsten U."/>
            <person name="Kuo D.H."/>
            <person name="Larsson T."/>
            <person name="Lv J."/>
            <person name="Arendt D."/>
            <person name="Savage R."/>
            <person name="Osoegawa K."/>
            <person name="de Jong P."/>
            <person name="Grimwood J."/>
            <person name="Chapman J.A."/>
            <person name="Shapiro H."/>
            <person name="Aerts A."/>
            <person name="Otillar R.P."/>
            <person name="Terry A.Y."/>
            <person name="Boore J.L."/>
            <person name="Grigoriev I.V."/>
            <person name="Lindberg D.R."/>
            <person name="Seaver E.C."/>
            <person name="Weisblat D.A."/>
            <person name="Putnam N.H."/>
            <person name="Rokhsar D.S."/>
        </authorList>
    </citation>
    <scope>NUCLEOTIDE SEQUENCE</scope>
    <source>
        <strain evidence="1 3">I ESC-2004</strain>
    </source>
</reference>
<gene>
    <name evidence="1" type="ORF">CAPTEDRAFT_215343</name>
</gene>
<dbReference type="EMBL" id="AMQN01005716">
    <property type="status" value="NOT_ANNOTATED_CDS"/>
    <property type="molecule type" value="Genomic_DNA"/>
</dbReference>
<dbReference type="OrthoDB" id="6375801at2759"/>
<sequence length="560" mass="64875">MSKHESKKREFQRLFTGSLIKKYKLKREFCDMVGLPHLKRTCEDDTRKPMNRKKYNCKKVRVVEKVHLFYLRDDNSRMTAGKKKTKTFRKMKKQKRFLTDSIRNLHEKYLIEHPKISYSLFAQLRPFWVVQATEQDRQTCLCRTHENFQFILEKLHSLKAIKSASCETVVKEAACDTNSKLCMYGECPKCKSPALTLTPEAIDPEMSVTWKKWVTKKEERTVRGTVKTVQFTVKDTVEGNVNCLLEEAKIMLARFKKHSFNITNQYRHCCLLQKNMKANECLIHVDFSENYSCKLAQEIQSMHFGASKRQITLYTGVYYVGPQGKANSFCTVSDSLYHSPAAIWAHLSPILDFIQSEHQRQADKAVLRGCDITNAESLLSVVSAQSATKFYRIEEEQIETKQAEVSSMKIPTVPRTMALHQLSWKSEYKSDLHYRDVSCLCGETICGCSSKVFTFDFGDTNVGAVDVSTDDVDSYVGKHVVVRYDNTAYPGLVIDQDGDEIYVTCMYKVGRNRFLWPRVEDTLWYAKEQIIMVILEPMPVTKRHLQVEPQLWDEILQMTD</sequence>
<reference evidence="2" key="3">
    <citation type="submission" date="2015-06" db="UniProtKB">
        <authorList>
            <consortium name="EnsemblMetazoa"/>
        </authorList>
    </citation>
    <scope>IDENTIFICATION</scope>
</reference>
<proteinExistence type="predicted"/>
<dbReference type="HOGENOM" id="CLU_486846_0_0_1"/>
<dbReference type="Proteomes" id="UP000014760">
    <property type="component" value="Unassembled WGS sequence"/>
</dbReference>
<dbReference type="STRING" id="283909.R7UY76"/>
<dbReference type="AlphaFoldDB" id="R7UY76"/>
<dbReference type="EnsemblMetazoa" id="CapteT215343">
    <property type="protein sequence ID" value="CapteP215343"/>
    <property type="gene ID" value="CapteG215343"/>
</dbReference>
<keyword evidence="3" id="KW-1185">Reference proteome</keyword>
<dbReference type="EMBL" id="KB296645">
    <property type="protein sequence ID" value="ELU11533.1"/>
    <property type="molecule type" value="Genomic_DNA"/>
</dbReference>
<accession>R7UY76</accession>